<keyword evidence="11" id="KW-1185">Reference proteome</keyword>
<dbReference type="RefSeq" id="XP_010879963.1">
    <property type="nucleotide sequence ID" value="XM_010881661.4"/>
</dbReference>
<evidence type="ECO:0000256" key="1">
    <source>
        <dbReference type="ARBA" id="ARBA00004613"/>
    </source>
</evidence>
<evidence type="ECO:0000256" key="4">
    <source>
        <dbReference type="ARBA" id="ARBA00022729"/>
    </source>
</evidence>
<evidence type="ECO:0000256" key="6">
    <source>
        <dbReference type="ARBA" id="ARBA00037765"/>
    </source>
</evidence>
<dbReference type="AlphaFoldDB" id="A0AAY5K551"/>
<reference evidence="10 11" key="1">
    <citation type="submission" date="2020-02" db="EMBL/GenBank/DDBJ databases">
        <title>Esox lucius (northern pike) genome, fEsoLuc1, primary haplotype.</title>
        <authorList>
            <person name="Myers G."/>
            <person name="Karagic N."/>
            <person name="Meyer A."/>
            <person name="Pippel M."/>
            <person name="Reichard M."/>
            <person name="Winkler S."/>
            <person name="Tracey A."/>
            <person name="Sims Y."/>
            <person name="Howe K."/>
            <person name="Rhie A."/>
            <person name="Formenti G."/>
            <person name="Durbin R."/>
            <person name="Fedrigo O."/>
            <person name="Jarvis E.D."/>
        </authorList>
    </citation>
    <scope>NUCLEOTIDE SEQUENCE [LARGE SCALE GENOMIC DNA]</scope>
</reference>
<dbReference type="SUPFAM" id="SSF89890">
    <property type="entry name" value="Proguanylin"/>
    <property type="match status" value="1"/>
</dbReference>
<proteinExistence type="inferred from homology"/>
<reference evidence="10" key="2">
    <citation type="submission" date="2025-08" db="UniProtKB">
        <authorList>
            <consortium name="Ensembl"/>
        </authorList>
    </citation>
    <scope>IDENTIFICATION</scope>
</reference>
<feature type="disulfide bond" evidence="8">
    <location>
        <begin position="101"/>
        <end position="109"/>
    </location>
</feature>
<evidence type="ECO:0000256" key="3">
    <source>
        <dbReference type="ARBA" id="ARBA00022525"/>
    </source>
</evidence>
<dbReference type="Ensembl" id="ENSELUT00000105700.1">
    <property type="protein sequence ID" value="ENSELUP00000084274.1"/>
    <property type="gene ID" value="ENSELUG00000041451.1"/>
</dbReference>
<comment type="function">
    <text evidence="6">Endogenous activator of intestinal guanylate cyclase. It stimulates this enzyme through the same receptor binding region as the heat-stable enterotoxins. May be a potent physiological regulator of intestinal fluid and electrolyte transport. May be an autocrine/paracrine regulator of intestinal salt and water transport.</text>
</comment>
<dbReference type="KEGG" id="els:105017238"/>
<comment type="similarity">
    <text evidence="2">Belongs to the guanylin family.</text>
</comment>
<feature type="chain" id="PRO_5044198907" description="Guanylate cyclase activator 2B" evidence="9">
    <location>
        <begin position="23"/>
        <end position="112"/>
    </location>
</feature>
<accession>A0AAY5K551</accession>
<dbReference type="PIRSF" id="PIRSF001849">
    <property type="entry name" value="Guanylin"/>
    <property type="match status" value="1"/>
</dbReference>
<feature type="signal peptide" evidence="9">
    <location>
        <begin position="1"/>
        <end position="22"/>
    </location>
</feature>
<dbReference type="GeneTree" id="ENSGT00960000186977"/>
<sequence length="112" mass="12205">MKGMLFITFVLLALCLVWEAHATQVKVQEGNFVFSLKSVKILQELTDSGHLNEEHNPRLSSTSFAAVCSNPSLPQEFLPLCMLSGASMSFSRLVAMPMDICEICAFAACTGC</sequence>
<dbReference type="PANTHER" id="PTHR11318">
    <property type="entry name" value="GUANYLIN FAMILY MEMBER"/>
    <property type="match status" value="1"/>
</dbReference>
<dbReference type="GeneID" id="105017238"/>
<dbReference type="InterPro" id="IPR000879">
    <property type="entry name" value="Guanylin"/>
</dbReference>
<dbReference type="InterPro" id="IPR036382">
    <property type="entry name" value="Guanylin_sf"/>
</dbReference>
<keyword evidence="5 8" id="KW-1015">Disulfide bond</keyword>
<dbReference type="Gene3D" id="3.90.1450.10">
    <property type="entry name" value="Guanylin"/>
    <property type="match status" value="1"/>
</dbReference>
<keyword evidence="4 9" id="KW-0732">Signal</keyword>
<evidence type="ECO:0000256" key="7">
    <source>
        <dbReference type="ARBA" id="ARBA00041176"/>
    </source>
</evidence>
<comment type="subcellular location">
    <subcellularLocation>
        <location evidence="1">Secreted</location>
    </subcellularLocation>
</comment>
<dbReference type="PRINTS" id="PR00774">
    <property type="entry name" value="GUANYLIN"/>
</dbReference>
<dbReference type="GO" id="GO:0005576">
    <property type="term" value="C:extracellular region"/>
    <property type="evidence" value="ECO:0007669"/>
    <property type="project" value="UniProtKB-SubCell"/>
</dbReference>
<feature type="disulfide bond" evidence="8">
    <location>
        <begin position="68"/>
        <end position="81"/>
    </location>
</feature>
<dbReference type="Proteomes" id="UP000265140">
    <property type="component" value="Chromosome 17"/>
</dbReference>
<evidence type="ECO:0000256" key="9">
    <source>
        <dbReference type="SAM" id="SignalP"/>
    </source>
</evidence>
<feature type="disulfide bond" evidence="8">
    <location>
        <begin position="104"/>
        <end position="112"/>
    </location>
</feature>
<reference evidence="10" key="3">
    <citation type="submission" date="2025-09" db="UniProtKB">
        <authorList>
            <consortium name="Ensembl"/>
        </authorList>
    </citation>
    <scope>IDENTIFICATION</scope>
</reference>
<dbReference type="GO" id="GO:0030250">
    <property type="term" value="F:guanylate cyclase activator activity"/>
    <property type="evidence" value="ECO:0007669"/>
    <property type="project" value="InterPro"/>
</dbReference>
<name>A0AAY5K551_ESOLU</name>
<protein>
    <recommendedName>
        <fullName evidence="7">Guanylate cyclase activator 2B</fullName>
    </recommendedName>
</protein>
<evidence type="ECO:0000313" key="10">
    <source>
        <dbReference type="Ensembl" id="ENSELUP00000084274.1"/>
    </source>
</evidence>
<evidence type="ECO:0000256" key="8">
    <source>
        <dbReference type="PIRSR" id="PIRSR001849-50"/>
    </source>
</evidence>
<evidence type="ECO:0000313" key="11">
    <source>
        <dbReference type="Proteomes" id="UP000265140"/>
    </source>
</evidence>
<evidence type="ECO:0000256" key="2">
    <source>
        <dbReference type="ARBA" id="ARBA00009883"/>
    </source>
</evidence>
<organism evidence="10 11">
    <name type="scientific">Esox lucius</name>
    <name type="common">Northern pike</name>
    <dbReference type="NCBI Taxonomy" id="8010"/>
    <lineage>
        <taxon>Eukaryota</taxon>
        <taxon>Metazoa</taxon>
        <taxon>Chordata</taxon>
        <taxon>Craniata</taxon>
        <taxon>Vertebrata</taxon>
        <taxon>Euteleostomi</taxon>
        <taxon>Actinopterygii</taxon>
        <taxon>Neopterygii</taxon>
        <taxon>Teleostei</taxon>
        <taxon>Protacanthopterygii</taxon>
        <taxon>Esociformes</taxon>
        <taxon>Esocidae</taxon>
        <taxon>Esox</taxon>
    </lineage>
</organism>
<evidence type="ECO:0000256" key="5">
    <source>
        <dbReference type="ARBA" id="ARBA00023157"/>
    </source>
</evidence>
<dbReference type="Pfam" id="PF02058">
    <property type="entry name" value="Guanylin"/>
    <property type="match status" value="1"/>
</dbReference>
<keyword evidence="3" id="KW-0964">Secreted</keyword>
<dbReference type="PANTHER" id="PTHR11318:SF4">
    <property type="entry name" value="GUANYLATE CYCLASE ACTIVATOR 2B"/>
    <property type="match status" value="1"/>
</dbReference>